<keyword evidence="2" id="KW-0813">Transport</keyword>
<dbReference type="GO" id="GO:0015833">
    <property type="term" value="P:peptide transport"/>
    <property type="evidence" value="ECO:0007669"/>
    <property type="project" value="TreeGrafter"/>
</dbReference>
<dbReference type="PANTHER" id="PTHR30290">
    <property type="entry name" value="PERIPLASMIC BINDING COMPONENT OF ABC TRANSPORTER"/>
    <property type="match status" value="1"/>
</dbReference>
<dbReference type="CDD" id="cd00995">
    <property type="entry name" value="PBP2_NikA_DppA_OppA_like"/>
    <property type="match status" value="1"/>
</dbReference>
<dbReference type="InterPro" id="IPR000914">
    <property type="entry name" value="SBP_5_dom"/>
</dbReference>
<comment type="caution">
    <text evidence="6">The sequence shown here is derived from an EMBL/GenBank/DDBJ whole genome shotgun (WGS) entry which is preliminary data.</text>
</comment>
<dbReference type="Gene3D" id="3.10.105.10">
    <property type="entry name" value="Dipeptide-binding Protein, Domain 3"/>
    <property type="match status" value="1"/>
</dbReference>
<feature type="domain" description="Solute-binding protein family 5" evidence="5">
    <location>
        <begin position="76"/>
        <end position="427"/>
    </location>
</feature>
<evidence type="ECO:0000256" key="1">
    <source>
        <dbReference type="ARBA" id="ARBA00005695"/>
    </source>
</evidence>
<feature type="signal peptide" evidence="4">
    <location>
        <begin position="1"/>
        <end position="19"/>
    </location>
</feature>
<reference evidence="6" key="2">
    <citation type="submission" date="2021-04" db="EMBL/GenBank/DDBJ databases">
        <authorList>
            <person name="Gilroy R."/>
        </authorList>
    </citation>
    <scope>NUCLEOTIDE SEQUENCE</scope>
    <source>
        <strain evidence="6">CHK192-8294</strain>
    </source>
</reference>
<dbReference type="InterPro" id="IPR039424">
    <property type="entry name" value="SBP_5"/>
</dbReference>
<dbReference type="PROSITE" id="PS51257">
    <property type="entry name" value="PROKAR_LIPOPROTEIN"/>
    <property type="match status" value="1"/>
</dbReference>
<dbReference type="Proteomes" id="UP000823921">
    <property type="component" value="Unassembled WGS sequence"/>
</dbReference>
<protein>
    <submittedName>
        <fullName evidence="6">ABC transporter substrate-binding protein</fullName>
    </submittedName>
</protein>
<evidence type="ECO:0000256" key="2">
    <source>
        <dbReference type="ARBA" id="ARBA00022448"/>
    </source>
</evidence>
<feature type="chain" id="PRO_5038427024" evidence="4">
    <location>
        <begin position="20"/>
        <end position="524"/>
    </location>
</feature>
<accession>A0A9D2MLM1</accession>
<dbReference type="AlphaFoldDB" id="A0A9D2MLM1"/>
<dbReference type="Gene3D" id="3.40.190.10">
    <property type="entry name" value="Periplasmic binding protein-like II"/>
    <property type="match status" value="1"/>
</dbReference>
<dbReference type="GO" id="GO:0043190">
    <property type="term" value="C:ATP-binding cassette (ABC) transporter complex"/>
    <property type="evidence" value="ECO:0007669"/>
    <property type="project" value="InterPro"/>
</dbReference>
<dbReference type="PIRSF" id="PIRSF002741">
    <property type="entry name" value="MppA"/>
    <property type="match status" value="1"/>
</dbReference>
<evidence type="ECO:0000313" key="7">
    <source>
        <dbReference type="Proteomes" id="UP000823921"/>
    </source>
</evidence>
<dbReference type="GO" id="GO:1904680">
    <property type="term" value="F:peptide transmembrane transporter activity"/>
    <property type="evidence" value="ECO:0007669"/>
    <property type="project" value="TreeGrafter"/>
</dbReference>
<dbReference type="SUPFAM" id="SSF53850">
    <property type="entry name" value="Periplasmic binding protein-like II"/>
    <property type="match status" value="1"/>
</dbReference>
<evidence type="ECO:0000256" key="3">
    <source>
        <dbReference type="ARBA" id="ARBA00022729"/>
    </source>
</evidence>
<reference evidence="6" key="1">
    <citation type="journal article" date="2021" name="PeerJ">
        <title>Extensive microbial diversity within the chicken gut microbiome revealed by metagenomics and culture.</title>
        <authorList>
            <person name="Gilroy R."/>
            <person name="Ravi A."/>
            <person name="Getino M."/>
            <person name="Pursley I."/>
            <person name="Horton D.L."/>
            <person name="Alikhan N.F."/>
            <person name="Baker D."/>
            <person name="Gharbi K."/>
            <person name="Hall N."/>
            <person name="Watson M."/>
            <person name="Adriaenssens E.M."/>
            <person name="Foster-Nyarko E."/>
            <person name="Jarju S."/>
            <person name="Secka A."/>
            <person name="Antonio M."/>
            <person name="Oren A."/>
            <person name="Chaudhuri R.R."/>
            <person name="La Ragione R."/>
            <person name="Hildebrand F."/>
            <person name="Pallen M.J."/>
        </authorList>
    </citation>
    <scope>NUCLEOTIDE SEQUENCE</scope>
    <source>
        <strain evidence="6">CHK192-8294</strain>
    </source>
</reference>
<comment type="similarity">
    <text evidence="1">Belongs to the bacterial solute-binding protein 5 family.</text>
</comment>
<dbReference type="Pfam" id="PF00496">
    <property type="entry name" value="SBP_bac_5"/>
    <property type="match status" value="1"/>
</dbReference>
<sequence>MKRLIALLMAAVFALGLTACGGEKETAEQVTVRYGLSNAWDSLMPYNSPSGSNYTRIICDKIYDRLAYVHADGTLDPRGAKSWESTDDGMAVLFHLDEKAAFHDGTPVTAQHWADTIALITNPDCPALGRGTFSVLAGTDSNGCAVAGEQLGAEAVDEYTLKLTFKSPTAPEDFLLDKNRELYVLPTHLLADTDPADIMELELWSAPVGSGPCKFVEEIPGSQLVLDINKDYQLGCPDFDQLVITVIDKSNLLSSLISGDLDYYAFGGNLSMDDAETAKAGGIEVLEGEVPNTFYELMLNCETIPSAEVRRAIDLALDKEALCLQSTHGLGEPTATDVTPGTEYTCALTWQRDVEEAKTLLEQGGYDGRTYTLACTSNRSGLAALMQQELAEVGMNVTIETVDSAALFSGMADGKYDMAIASHTPGALPLWFTESRLSESNNIFHIADLEPYTYYIDQIKSSSGWETRQVMLDKLQELLADQRPFIPLWFGRTLHAQSPTVDNIDYPSSSFSNENIWAWRMKEA</sequence>
<evidence type="ECO:0000313" key="6">
    <source>
        <dbReference type="EMBL" id="HJB79966.1"/>
    </source>
</evidence>
<name>A0A9D2MLM1_9FIRM</name>
<dbReference type="InterPro" id="IPR030678">
    <property type="entry name" value="Peptide/Ni-bd"/>
</dbReference>
<keyword evidence="3 4" id="KW-0732">Signal</keyword>
<gene>
    <name evidence="6" type="ORF">H9712_03175</name>
</gene>
<dbReference type="EMBL" id="DWXO01000030">
    <property type="protein sequence ID" value="HJB79966.1"/>
    <property type="molecule type" value="Genomic_DNA"/>
</dbReference>
<dbReference type="PANTHER" id="PTHR30290:SF9">
    <property type="entry name" value="OLIGOPEPTIDE-BINDING PROTEIN APPA"/>
    <property type="match status" value="1"/>
</dbReference>
<proteinExistence type="inferred from homology"/>
<organism evidence="6 7">
    <name type="scientific">Candidatus Flavonifractor intestinigallinarum</name>
    <dbReference type="NCBI Taxonomy" id="2838586"/>
    <lineage>
        <taxon>Bacteria</taxon>
        <taxon>Bacillati</taxon>
        <taxon>Bacillota</taxon>
        <taxon>Clostridia</taxon>
        <taxon>Eubacteriales</taxon>
        <taxon>Oscillospiraceae</taxon>
        <taxon>Flavonifractor</taxon>
    </lineage>
</organism>
<dbReference type="GO" id="GO:0042597">
    <property type="term" value="C:periplasmic space"/>
    <property type="evidence" value="ECO:0007669"/>
    <property type="project" value="UniProtKB-ARBA"/>
</dbReference>
<evidence type="ECO:0000256" key="4">
    <source>
        <dbReference type="SAM" id="SignalP"/>
    </source>
</evidence>
<evidence type="ECO:0000259" key="5">
    <source>
        <dbReference type="Pfam" id="PF00496"/>
    </source>
</evidence>